<dbReference type="PROSITE" id="PS00107">
    <property type="entry name" value="PROTEIN_KINASE_ATP"/>
    <property type="match status" value="1"/>
</dbReference>
<feature type="transmembrane region" description="Helical" evidence="27">
    <location>
        <begin position="858"/>
        <end position="882"/>
    </location>
</feature>
<keyword evidence="7 27" id="KW-0812">Transmembrane</keyword>
<dbReference type="EC" id="2.7.10.1" evidence="3"/>
<keyword evidence="14" id="KW-0297">G-protein coupled receptor</keyword>
<keyword evidence="30" id="KW-1185">Reference proteome</keyword>
<dbReference type="PANTHER" id="PTHR24416:SF489">
    <property type="entry name" value="PROTEIN KINASE DOMAIN-CONTAINING PROTEIN"/>
    <property type="match status" value="1"/>
</dbReference>
<evidence type="ECO:0000256" key="6">
    <source>
        <dbReference type="ARBA" id="ARBA00022679"/>
    </source>
</evidence>
<keyword evidence="9" id="KW-0677">Repeat</keyword>
<evidence type="ECO:0000256" key="23">
    <source>
        <dbReference type="ARBA" id="ARBA00056965"/>
    </source>
</evidence>
<keyword evidence="12 25" id="KW-0067">ATP-binding</keyword>
<evidence type="ECO:0000256" key="12">
    <source>
        <dbReference type="ARBA" id="ARBA00022840"/>
    </source>
</evidence>
<dbReference type="FunFam" id="3.40.50.2300:FF:000063">
    <property type="entry name" value="Gamma-aminobutyric acid type B receptor subunit"/>
    <property type="match status" value="1"/>
</dbReference>
<dbReference type="InterPro" id="IPR000719">
    <property type="entry name" value="Prot_kinase_dom"/>
</dbReference>
<dbReference type="Pfam" id="PF01094">
    <property type="entry name" value="ANF_receptor"/>
    <property type="match status" value="1"/>
</dbReference>
<evidence type="ECO:0000313" key="30">
    <source>
        <dbReference type="Proteomes" id="UP000708208"/>
    </source>
</evidence>
<keyword evidence="17" id="KW-1015">Disulfide bond</keyword>
<dbReference type="GO" id="GO:0007169">
    <property type="term" value="P:cell surface receptor protein tyrosine kinase signaling pathway"/>
    <property type="evidence" value="ECO:0007669"/>
    <property type="project" value="TreeGrafter"/>
</dbReference>
<evidence type="ECO:0000313" key="29">
    <source>
        <dbReference type="EMBL" id="CAG7833157.1"/>
    </source>
</evidence>
<evidence type="ECO:0000256" key="21">
    <source>
        <dbReference type="ARBA" id="ARBA00023319"/>
    </source>
</evidence>
<evidence type="ECO:0000256" key="15">
    <source>
        <dbReference type="ARBA" id="ARBA00023136"/>
    </source>
</evidence>
<evidence type="ECO:0000256" key="24">
    <source>
        <dbReference type="ARBA" id="ARBA00073785"/>
    </source>
</evidence>
<keyword evidence="19" id="KW-0325">Glycoprotein</keyword>
<evidence type="ECO:0000256" key="3">
    <source>
        <dbReference type="ARBA" id="ARBA00011902"/>
    </source>
</evidence>
<keyword evidence="5" id="KW-0597">Phosphoprotein</keyword>
<sequence>MTWALTTAFIIATTTDTSSLGLHLPEYAISKIGRCLRDIKEVTPRKFFQLENETLSITLETSALPGHQLVTSAFRIFLEEVLGYDAVFVKSYRDNFNASQVLHRLTGPDGDRNAETMVNLAVWVPPDLELEEWTSPGHVENCGHLGFPGRFGWFIPKSPVLVDHPYVDYWRTFRNNPKIASLFSLNGEDLDLVLSKSKDESTGRFFCEELYCDQGIFEPEKCKSLARHQKSHQCAVLLASYPESEIQSAHFLTEQINELDLHVKIIYIGSNLEHVVHYFAKKYTNSSTQSVMFFNWKPSLITTGLDLVSVTFPACNSDLFCNYESRKLEKIVWAKLKNAKAAYEAVHRISFNQEEYTALLNLYKAETRKNALASIDEIACKWMNLQRGRDIWKHWRSSDGNEKTRLYIGGIFPMSGSYIAKGIPIAAEMATRAVNKNDTVLKDYDLKMYAFDGQCRADMVMKSFIDYIRLPQFPNIVGFLGPACSDTVEPLAGVARHFKAVVISYSAEGSSFSDREKYPYFFRTIGENKQYQYVYLRLFQKLKWERIASLTEEGQKYAEYVSHLHDLLQTHGIQFVANRKFPRDRTALNMSQYLQDLKVKKAKIIIGDFYDHTARAVMCEAYKQKMTAKEGYVWFLPTWFDPKWFDTDDHNNKLDLEGKIPCNTDEMVEAISGHLALQYAYFGPDDHIMQENLTVKQWRNQYEETCINRTPPVETSDYGGYAYDAVWTYAYALEKLLKQNHSHIADLHSDTTTTTFVQMLNETDFYGVSGHIKFVGGPSRVSEINVVQWLDKKKHVVGSFHPQTQTNSNEIIGGDLVLNDSAIVWLTTDGLKPSDGSEPPPKCVLETLKTALDVTCEVAIVIANIIGFGILGLVLVMCFVVIKRRYDLRVQMTEDYFKALGIDLLSATSVSALDKWEIPRDRVVINRKLGEGAFGTVYGGECFFDDKGWVAVAVKTLKVGSSLEQKLDFLSEAEVMKRFEHKNIIKLLGVCTKIEPVYTIMEFMLYGDLKTYLLARRHLVNERNCEESDEISSKRLTSMTLDAARALSYLAELKYVHRDVACRNCLVNLSRVVKLGDFGMTRPMYENDYYRFNRKGMLPVRWMAPESLALGIFTPMSDVWSFGVLLYEIITFGSFPFQGLSNNQVLEQVKSGATISVPAGVKPQLEGLLKACWTLEPQRRPHASEVVEFLANNPRIVSPCLDIPLASVQLEGTDQLEIQIPDRLRKATSKSLSKNRAIRTLSDKENGFGSPEMVPLSPSSQSQLCSTSQNNLSSPYATLEHDTELI</sequence>
<dbReference type="SMART" id="SM00219">
    <property type="entry name" value="TyrKc"/>
    <property type="match status" value="1"/>
</dbReference>
<evidence type="ECO:0000256" key="2">
    <source>
        <dbReference type="ARBA" id="ARBA00004651"/>
    </source>
</evidence>
<evidence type="ECO:0000256" key="7">
    <source>
        <dbReference type="ARBA" id="ARBA00022692"/>
    </source>
</evidence>
<feature type="binding site" evidence="25">
    <location>
        <position position="955"/>
    </location>
    <ligand>
        <name>ATP</name>
        <dbReference type="ChEBI" id="CHEBI:30616"/>
    </ligand>
</feature>
<keyword evidence="8" id="KW-0732">Signal</keyword>
<dbReference type="FunFam" id="3.30.200.20:FF:000593">
    <property type="entry name" value="Predicted protein"/>
    <property type="match status" value="1"/>
</dbReference>
<evidence type="ECO:0000256" key="19">
    <source>
        <dbReference type="ARBA" id="ARBA00023180"/>
    </source>
</evidence>
<dbReference type="InterPro" id="IPR050122">
    <property type="entry name" value="RTK"/>
</dbReference>
<evidence type="ECO:0000256" key="5">
    <source>
        <dbReference type="ARBA" id="ARBA00022553"/>
    </source>
</evidence>
<keyword evidence="16" id="KW-0829">Tyrosine-protein kinase</keyword>
<keyword evidence="10 25" id="KW-0547">Nucleotide-binding</keyword>
<comment type="function">
    <text evidence="23">Receptor for basic fibroblast growth factor.</text>
</comment>
<dbReference type="CDD" id="cd06366">
    <property type="entry name" value="PBP1_GABAb_receptor"/>
    <property type="match status" value="1"/>
</dbReference>
<evidence type="ECO:0000256" key="26">
    <source>
        <dbReference type="SAM" id="MobiDB-lite"/>
    </source>
</evidence>
<reference evidence="29" key="1">
    <citation type="submission" date="2021-06" db="EMBL/GenBank/DDBJ databases">
        <authorList>
            <person name="Hodson N. C."/>
            <person name="Mongue J. A."/>
            <person name="Jaron S. K."/>
        </authorList>
    </citation>
    <scope>NUCLEOTIDE SEQUENCE</scope>
</reference>
<dbReference type="InterPro" id="IPR017441">
    <property type="entry name" value="Protein_kinase_ATP_BS"/>
</dbReference>
<evidence type="ECO:0000256" key="1">
    <source>
        <dbReference type="ARBA" id="ARBA00004167"/>
    </source>
</evidence>
<gene>
    <name evidence="29" type="ORF">AFUS01_LOCUS42800</name>
</gene>
<dbReference type="OrthoDB" id="4062651at2759"/>
<dbReference type="InterPro" id="IPR020635">
    <property type="entry name" value="Tyr_kinase_cat_dom"/>
</dbReference>
<dbReference type="Pfam" id="PF07714">
    <property type="entry name" value="PK_Tyr_Ser-Thr"/>
    <property type="match status" value="1"/>
</dbReference>
<dbReference type="FunFam" id="1.10.510.10:FF:001227">
    <property type="entry name" value="Tyrosine-protein kinase receptor"/>
    <property type="match status" value="1"/>
</dbReference>
<dbReference type="PROSITE" id="PS50011">
    <property type="entry name" value="PROTEIN_KINASE_DOM"/>
    <property type="match status" value="1"/>
</dbReference>
<comment type="subcellular location">
    <subcellularLocation>
        <location evidence="2">Cell membrane</location>
        <topology evidence="2">Multi-pass membrane protein</topology>
    </subcellularLocation>
    <subcellularLocation>
        <location evidence="1">Membrane</location>
        <topology evidence="1">Single-pass membrane protein</topology>
    </subcellularLocation>
</comment>
<keyword evidence="20" id="KW-0807">Transducer</keyword>
<comment type="caution">
    <text evidence="29">The sequence shown here is derived from an EMBL/GenBank/DDBJ whole genome shotgun (WGS) entry which is preliminary data.</text>
</comment>
<evidence type="ECO:0000256" key="22">
    <source>
        <dbReference type="ARBA" id="ARBA00051243"/>
    </source>
</evidence>
<evidence type="ECO:0000256" key="16">
    <source>
        <dbReference type="ARBA" id="ARBA00023137"/>
    </source>
</evidence>
<keyword evidence="6" id="KW-0808">Transferase</keyword>
<evidence type="ECO:0000256" key="25">
    <source>
        <dbReference type="PROSITE-ProRule" id="PRU10141"/>
    </source>
</evidence>
<name>A0A8J2PYK9_9HEXA</name>
<dbReference type="EMBL" id="CAJVCH010568754">
    <property type="protein sequence ID" value="CAG7833157.1"/>
    <property type="molecule type" value="Genomic_DNA"/>
</dbReference>
<dbReference type="PROSITE" id="PS00109">
    <property type="entry name" value="PROTEIN_KINASE_TYR"/>
    <property type="match status" value="1"/>
</dbReference>
<keyword evidence="18" id="KW-0675">Receptor</keyword>
<dbReference type="CDD" id="cd00192">
    <property type="entry name" value="PTKc"/>
    <property type="match status" value="1"/>
</dbReference>
<evidence type="ECO:0000256" key="20">
    <source>
        <dbReference type="ARBA" id="ARBA00023224"/>
    </source>
</evidence>
<keyword evidence="21" id="KW-0393">Immunoglobulin domain</keyword>
<evidence type="ECO:0000256" key="9">
    <source>
        <dbReference type="ARBA" id="ARBA00022737"/>
    </source>
</evidence>
<dbReference type="PANTHER" id="PTHR24416">
    <property type="entry name" value="TYROSINE-PROTEIN KINASE RECEPTOR"/>
    <property type="match status" value="1"/>
</dbReference>
<keyword evidence="4" id="KW-1003">Cell membrane</keyword>
<dbReference type="GO" id="GO:0005886">
    <property type="term" value="C:plasma membrane"/>
    <property type="evidence" value="ECO:0007669"/>
    <property type="project" value="UniProtKB-SubCell"/>
</dbReference>
<evidence type="ECO:0000256" key="14">
    <source>
        <dbReference type="ARBA" id="ARBA00023040"/>
    </source>
</evidence>
<evidence type="ECO:0000256" key="4">
    <source>
        <dbReference type="ARBA" id="ARBA00022475"/>
    </source>
</evidence>
<comment type="catalytic activity">
    <reaction evidence="22">
        <text>L-tyrosyl-[protein] + ATP = O-phospho-L-tyrosyl-[protein] + ADP + H(+)</text>
        <dbReference type="Rhea" id="RHEA:10596"/>
        <dbReference type="Rhea" id="RHEA-COMP:10136"/>
        <dbReference type="Rhea" id="RHEA-COMP:20101"/>
        <dbReference type="ChEBI" id="CHEBI:15378"/>
        <dbReference type="ChEBI" id="CHEBI:30616"/>
        <dbReference type="ChEBI" id="CHEBI:46858"/>
        <dbReference type="ChEBI" id="CHEBI:61978"/>
        <dbReference type="ChEBI" id="CHEBI:456216"/>
        <dbReference type="EC" id="2.7.10.1"/>
    </reaction>
</comment>
<evidence type="ECO:0000256" key="18">
    <source>
        <dbReference type="ARBA" id="ARBA00023170"/>
    </source>
</evidence>
<dbReference type="GO" id="GO:0004930">
    <property type="term" value="F:G protein-coupled receptor activity"/>
    <property type="evidence" value="ECO:0007669"/>
    <property type="project" value="UniProtKB-KW"/>
</dbReference>
<keyword evidence="15 27" id="KW-0472">Membrane</keyword>
<organism evidence="29 30">
    <name type="scientific">Allacma fusca</name>
    <dbReference type="NCBI Taxonomy" id="39272"/>
    <lineage>
        <taxon>Eukaryota</taxon>
        <taxon>Metazoa</taxon>
        <taxon>Ecdysozoa</taxon>
        <taxon>Arthropoda</taxon>
        <taxon>Hexapoda</taxon>
        <taxon>Collembola</taxon>
        <taxon>Symphypleona</taxon>
        <taxon>Sminthuridae</taxon>
        <taxon>Allacma</taxon>
    </lineage>
</organism>
<dbReference type="InterPro" id="IPR001828">
    <property type="entry name" value="ANF_lig-bd_rcpt"/>
</dbReference>
<dbReference type="Proteomes" id="UP000708208">
    <property type="component" value="Unassembled WGS sequence"/>
</dbReference>
<dbReference type="InterPro" id="IPR001245">
    <property type="entry name" value="Ser-Thr/Tyr_kinase_cat_dom"/>
</dbReference>
<dbReference type="InterPro" id="IPR008266">
    <property type="entry name" value="Tyr_kinase_AS"/>
</dbReference>
<protein>
    <recommendedName>
        <fullName evidence="24">Gamma-aminobutyric acid type B receptor subunit 2</fullName>
        <ecNumber evidence="3">2.7.10.1</ecNumber>
    </recommendedName>
</protein>
<evidence type="ECO:0000259" key="28">
    <source>
        <dbReference type="PROSITE" id="PS50011"/>
    </source>
</evidence>
<evidence type="ECO:0000256" key="13">
    <source>
        <dbReference type="ARBA" id="ARBA00022989"/>
    </source>
</evidence>
<dbReference type="GO" id="GO:0004714">
    <property type="term" value="F:transmembrane receptor protein tyrosine kinase activity"/>
    <property type="evidence" value="ECO:0007669"/>
    <property type="project" value="UniProtKB-EC"/>
</dbReference>
<evidence type="ECO:0000256" key="27">
    <source>
        <dbReference type="SAM" id="Phobius"/>
    </source>
</evidence>
<evidence type="ECO:0000256" key="17">
    <source>
        <dbReference type="ARBA" id="ARBA00023157"/>
    </source>
</evidence>
<keyword evidence="11" id="KW-0418">Kinase</keyword>
<dbReference type="GO" id="GO:0043235">
    <property type="term" value="C:receptor complex"/>
    <property type="evidence" value="ECO:0007669"/>
    <property type="project" value="TreeGrafter"/>
</dbReference>
<keyword evidence="13 27" id="KW-1133">Transmembrane helix</keyword>
<evidence type="ECO:0000256" key="11">
    <source>
        <dbReference type="ARBA" id="ARBA00022777"/>
    </source>
</evidence>
<feature type="compositionally biased region" description="Low complexity" evidence="26">
    <location>
        <begin position="1255"/>
        <end position="1274"/>
    </location>
</feature>
<dbReference type="GO" id="GO:0005524">
    <property type="term" value="F:ATP binding"/>
    <property type="evidence" value="ECO:0007669"/>
    <property type="project" value="UniProtKB-UniRule"/>
</dbReference>
<feature type="region of interest" description="Disordered" evidence="26">
    <location>
        <begin position="1242"/>
        <end position="1286"/>
    </location>
</feature>
<feature type="domain" description="Protein kinase" evidence="28">
    <location>
        <begin position="923"/>
        <end position="1196"/>
    </location>
</feature>
<evidence type="ECO:0000256" key="8">
    <source>
        <dbReference type="ARBA" id="ARBA00022729"/>
    </source>
</evidence>
<accession>A0A8J2PYK9</accession>
<proteinExistence type="predicted"/>
<evidence type="ECO:0000256" key="10">
    <source>
        <dbReference type="ARBA" id="ARBA00022741"/>
    </source>
</evidence>